<accession>A0A7Y9R217</accession>
<reference evidence="14 15" key="1">
    <citation type="submission" date="2020-07" db="EMBL/GenBank/DDBJ databases">
        <title>Genomic Encyclopedia of Archaeal and Bacterial Type Strains, Phase II (KMG-II): from individual species to whole genera.</title>
        <authorList>
            <person name="Goeker M."/>
        </authorList>
    </citation>
    <scope>NUCLEOTIDE SEQUENCE [LARGE SCALE GENOMIC DNA]</scope>
    <source>
        <strain evidence="14 15">DSM 21226</strain>
    </source>
</reference>
<dbReference type="Gene3D" id="3.30.1030.10">
    <property type="entry name" value="Methenyltetrahydromethanopterin Cyclohydrolase, Chain A, domain 2"/>
    <property type="match status" value="1"/>
</dbReference>
<dbReference type="Pfam" id="PF02289">
    <property type="entry name" value="MCH"/>
    <property type="match status" value="1"/>
</dbReference>
<keyword evidence="9 12" id="KW-0378">Hydrolase</keyword>
<gene>
    <name evidence="12" type="primary">mch</name>
    <name evidence="14" type="ORF">BDD16_003074</name>
</gene>
<evidence type="ECO:0000256" key="5">
    <source>
        <dbReference type="ARBA" id="ARBA00012765"/>
    </source>
</evidence>
<comment type="similarity">
    <text evidence="4 12">Belongs to the MCH family.</text>
</comment>
<dbReference type="InterPro" id="IPR003209">
    <property type="entry name" value="METHMP_CycHdrlase"/>
</dbReference>
<feature type="chain" id="PRO_5030597861" description="Methenyltetrahydromethanopterin cyclohydrolase" evidence="13">
    <location>
        <begin position="20"/>
        <end position="335"/>
    </location>
</feature>
<dbReference type="CDD" id="cd00545">
    <property type="entry name" value="MCH"/>
    <property type="match status" value="1"/>
</dbReference>
<dbReference type="GO" id="GO:0005737">
    <property type="term" value="C:cytoplasm"/>
    <property type="evidence" value="ECO:0007669"/>
    <property type="project" value="UniProtKB-SubCell"/>
</dbReference>
<proteinExistence type="inferred from homology"/>
<comment type="subcellular location">
    <subcellularLocation>
        <location evidence="2 12">Cytoplasm</location>
    </subcellularLocation>
</comment>
<sequence length="335" mass="34969">MTMTSPPLAGCSLSLNALAAAPLAALTARVQEFGVRVERTASGVTLIDAGIEAPGSTAAGLLIGEICLGALGAVHQRAGGVSPWPSWIEVSSAQPVLACLGSQYAGWSLSASKEETGGRKFFALGSGPARALAVKEPLFAELGYRDHSDRGVLVLEVDRPPPQVVIDKVLRDCGLAPDGLTLILTPTRSLAGTAQVVARVLEVALHKAHTLGFDLGDIAEGAACAPLPSPVADGVQAMGRTNDAILYGGQVHLRVRGELAAARALALQLPSSCSRDYGTRFADIFQRADHDFYRIDPALFAPAEVWVSHLDSGQTFHAGAMNLDLLLADWRQPAG</sequence>
<comment type="pathway">
    <text evidence="3 12">One-carbon metabolism; formaldehyde degradation; formate from formaldehyde (H(4)MPT route): step 3/5.</text>
</comment>
<dbReference type="GO" id="GO:0006730">
    <property type="term" value="P:one-carbon metabolic process"/>
    <property type="evidence" value="ECO:0007669"/>
    <property type="project" value="UniProtKB-UniRule"/>
</dbReference>
<evidence type="ECO:0000256" key="8">
    <source>
        <dbReference type="ARBA" id="ARBA00022563"/>
    </source>
</evidence>
<name>A0A7Y9R217_9BURK</name>
<evidence type="ECO:0000256" key="3">
    <source>
        <dbReference type="ARBA" id="ARBA00005087"/>
    </source>
</evidence>
<evidence type="ECO:0000313" key="15">
    <source>
        <dbReference type="Proteomes" id="UP000518288"/>
    </source>
</evidence>
<evidence type="ECO:0000256" key="4">
    <source>
        <dbReference type="ARBA" id="ARBA00006902"/>
    </source>
</evidence>
<comment type="function">
    <text evidence="1 12">Catalyzes the hydrolysis of methenyl-H(4)MPT(+) to 5-formyl-H(4)MPT.</text>
</comment>
<dbReference type="SUPFAM" id="SSF56199">
    <property type="entry name" value="Methenyltetrahydromethanopterin cyclohydrolase"/>
    <property type="match status" value="1"/>
</dbReference>
<dbReference type="RefSeq" id="WP_179634780.1">
    <property type="nucleotide sequence ID" value="NZ_JACCFH010000001.1"/>
</dbReference>
<protein>
    <recommendedName>
        <fullName evidence="6 12">Methenyltetrahydromethanopterin cyclohydrolase</fullName>
        <ecNumber evidence="5 12">3.5.4.27</ecNumber>
    </recommendedName>
    <alternativeName>
        <fullName evidence="10 12">Methenyl-H4MPT cyclohydrolase</fullName>
    </alternativeName>
</protein>
<keyword evidence="7 12" id="KW-0963">Cytoplasm</keyword>
<dbReference type="EMBL" id="JACCFH010000001">
    <property type="protein sequence ID" value="NYG34088.1"/>
    <property type="molecule type" value="Genomic_DNA"/>
</dbReference>
<evidence type="ECO:0000256" key="10">
    <source>
        <dbReference type="ARBA" id="ARBA00030468"/>
    </source>
</evidence>
<comment type="catalytic activity">
    <reaction evidence="11 12">
        <text>5,10-methenyl-5,6,7,8-tetrahydromethanopterin + H2O = N(5)-formyl-5,6,7,8-tetrahydromethanopterin + H(+)</text>
        <dbReference type="Rhea" id="RHEA:19053"/>
        <dbReference type="ChEBI" id="CHEBI:15377"/>
        <dbReference type="ChEBI" id="CHEBI:15378"/>
        <dbReference type="ChEBI" id="CHEBI:58018"/>
        <dbReference type="ChEBI" id="CHEBI:58337"/>
        <dbReference type="EC" id="3.5.4.27"/>
    </reaction>
</comment>
<dbReference type="EC" id="3.5.4.27" evidence="5 12"/>
<keyword evidence="13" id="KW-0732">Signal</keyword>
<dbReference type="Proteomes" id="UP000518288">
    <property type="component" value="Unassembled WGS sequence"/>
</dbReference>
<evidence type="ECO:0000313" key="14">
    <source>
        <dbReference type="EMBL" id="NYG34088.1"/>
    </source>
</evidence>
<evidence type="ECO:0000256" key="12">
    <source>
        <dbReference type="HAMAP-Rule" id="MF_00486"/>
    </source>
</evidence>
<organism evidence="14 15">
    <name type="scientific">Sphaerotilus montanus</name>
    <dbReference type="NCBI Taxonomy" id="522889"/>
    <lineage>
        <taxon>Bacteria</taxon>
        <taxon>Pseudomonadati</taxon>
        <taxon>Pseudomonadota</taxon>
        <taxon>Betaproteobacteria</taxon>
        <taxon>Burkholderiales</taxon>
        <taxon>Sphaerotilaceae</taxon>
        <taxon>Sphaerotilus</taxon>
    </lineage>
</organism>
<dbReference type="AlphaFoldDB" id="A0A7Y9R217"/>
<evidence type="ECO:0000256" key="6">
    <source>
        <dbReference type="ARBA" id="ARBA00020597"/>
    </source>
</evidence>
<evidence type="ECO:0000256" key="7">
    <source>
        <dbReference type="ARBA" id="ARBA00022490"/>
    </source>
</evidence>
<dbReference type="HAMAP" id="MF_00486">
    <property type="entry name" value="McH"/>
    <property type="match status" value="1"/>
</dbReference>
<dbReference type="UniPathway" id="UPA00562">
    <property type="reaction ID" value="UER00703"/>
</dbReference>
<evidence type="ECO:0000256" key="9">
    <source>
        <dbReference type="ARBA" id="ARBA00022801"/>
    </source>
</evidence>
<dbReference type="GO" id="GO:0018759">
    <property type="term" value="F:methenyltetrahydromethanopterin cyclohydrolase activity"/>
    <property type="evidence" value="ECO:0007669"/>
    <property type="project" value="UniProtKB-UniRule"/>
</dbReference>
<keyword evidence="8 12" id="KW-0554">One-carbon metabolism</keyword>
<comment type="caution">
    <text evidence="14">The sequence shown here is derived from an EMBL/GenBank/DDBJ whole genome shotgun (WGS) entry which is preliminary data.</text>
</comment>
<evidence type="ECO:0000256" key="13">
    <source>
        <dbReference type="SAM" id="SignalP"/>
    </source>
</evidence>
<evidence type="ECO:0000256" key="11">
    <source>
        <dbReference type="ARBA" id="ARBA00048684"/>
    </source>
</evidence>
<dbReference type="Gene3D" id="3.10.340.11">
    <property type="entry name" value="Methenyltetrahydromethanopterin Cyclohydrolase, Chain A, domain 1"/>
    <property type="match status" value="1"/>
</dbReference>
<keyword evidence="15" id="KW-1185">Reference proteome</keyword>
<evidence type="ECO:0000256" key="1">
    <source>
        <dbReference type="ARBA" id="ARBA00004058"/>
    </source>
</evidence>
<dbReference type="NCBIfam" id="TIGR03120">
    <property type="entry name" value="one_C_mch"/>
    <property type="match status" value="1"/>
</dbReference>
<dbReference type="GO" id="GO:0046294">
    <property type="term" value="P:formaldehyde catabolic process"/>
    <property type="evidence" value="ECO:0007669"/>
    <property type="project" value="UniProtKB-UniRule"/>
</dbReference>
<evidence type="ECO:0000256" key="2">
    <source>
        <dbReference type="ARBA" id="ARBA00004496"/>
    </source>
</evidence>
<feature type="signal peptide" evidence="13">
    <location>
        <begin position="1"/>
        <end position="19"/>
    </location>
</feature>